<dbReference type="PANTHER" id="PTHR36834">
    <property type="entry name" value="MEMBRANE PROTEIN-RELATED"/>
    <property type="match status" value="1"/>
</dbReference>
<comment type="caution">
    <text evidence="3">The sequence shown here is derived from an EMBL/GenBank/DDBJ whole genome shotgun (WGS) entry which is preliminary data.</text>
</comment>
<feature type="transmembrane region" description="Helical" evidence="1">
    <location>
        <begin position="7"/>
        <end position="25"/>
    </location>
</feature>
<proteinExistence type="predicted"/>
<evidence type="ECO:0000256" key="1">
    <source>
        <dbReference type="SAM" id="Phobius"/>
    </source>
</evidence>
<dbReference type="Proteomes" id="UP001235343">
    <property type="component" value="Unassembled WGS sequence"/>
</dbReference>
<feature type="transmembrane region" description="Helical" evidence="1">
    <location>
        <begin position="121"/>
        <end position="138"/>
    </location>
</feature>
<sequence>MQRVIKVFAFVCLMLYLSFLLYLLFFSHYRQEVKGIVDYNLIPFRSITRHLLSLDNIGMELLTDNFFGNILAFIPLGFLLPIVWNKVNTFTNTLIISSLCSLVIEITQWLTRLGAFDVDDIILNTIGGLCGFLLVRMLQKIVCKSFH</sequence>
<dbReference type="PANTHER" id="PTHR36834:SF1">
    <property type="entry name" value="INTEGRAL MEMBRANE PROTEIN"/>
    <property type="match status" value="1"/>
</dbReference>
<dbReference type="Pfam" id="PF04892">
    <property type="entry name" value="VanZ"/>
    <property type="match status" value="1"/>
</dbReference>
<accession>A0ABT7L2I4</accession>
<keyword evidence="1" id="KW-0472">Membrane</keyword>
<keyword evidence="1" id="KW-1133">Transmembrane helix</keyword>
<keyword evidence="1" id="KW-0812">Transmembrane</keyword>
<dbReference type="InterPro" id="IPR053150">
    <property type="entry name" value="Teicoplanin_resist-assoc"/>
</dbReference>
<protein>
    <submittedName>
        <fullName evidence="3">VanZ family protein</fullName>
    </submittedName>
</protein>
<organism evidence="3 4">
    <name type="scientific">Aquibacillus rhizosphaerae</name>
    <dbReference type="NCBI Taxonomy" id="3051431"/>
    <lineage>
        <taxon>Bacteria</taxon>
        <taxon>Bacillati</taxon>
        <taxon>Bacillota</taxon>
        <taxon>Bacilli</taxon>
        <taxon>Bacillales</taxon>
        <taxon>Bacillaceae</taxon>
        <taxon>Aquibacillus</taxon>
    </lineage>
</organism>
<evidence type="ECO:0000313" key="4">
    <source>
        <dbReference type="Proteomes" id="UP001235343"/>
    </source>
</evidence>
<feature type="domain" description="VanZ-like" evidence="2">
    <location>
        <begin position="14"/>
        <end position="138"/>
    </location>
</feature>
<feature type="transmembrane region" description="Helical" evidence="1">
    <location>
        <begin position="91"/>
        <end position="109"/>
    </location>
</feature>
<gene>
    <name evidence="3" type="ORF">QQS35_03960</name>
</gene>
<feature type="transmembrane region" description="Helical" evidence="1">
    <location>
        <begin position="66"/>
        <end position="84"/>
    </location>
</feature>
<dbReference type="EMBL" id="JASTZU010000018">
    <property type="protein sequence ID" value="MDL4839614.1"/>
    <property type="molecule type" value="Genomic_DNA"/>
</dbReference>
<dbReference type="InterPro" id="IPR006976">
    <property type="entry name" value="VanZ-like"/>
</dbReference>
<dbReference type="RefSeq" id="WP_285930534.1">
    <property type="nucleotide sequence ID" value="NZ_JASTZU010000018.1"/>
</dbReference>
<keyword evidence="4" id="KW-1185">Reference proteome</keyword>
<evidence type="ECO:0000313" key="3">
    <source>
        <dbReference type="EMBL" id="MDL4839614.1"/>
    </source>
</evidence>
<reference evidence="3 4" key="1">
    <citation type="submission" date="2023-06" db="EMBL/GenBank/DDBJ databases">
        <title>Aquibacillus rhizosphaerae LR5S19.</title>
        <authorList>
            <person name="Sun J.-Q."/>
        </authorList>
    </citation>
    <scope>NUCLEOTIDE SEQUENCE [LARGE SCALE GENOMIC DNA]</scope>
    <source>
        <strain evidence="3 4">LR5S19</strain>
    </source>
</reference>
<name>A0ABT7L2I4_9BACI</name>
<evidence type="ECO:0000259" key="2">
    <source>
        <dbReference type="Pfam" id="PF04892"/>
    </source>
</evidence>